<comment type="caution">
    <text evidence="2">The sequence shown here is derived from an EMBL/GenBank/DDBJ whole genome shotgun (WGS) entry which is preliminary data.</text>
</comment>
<name>A0A4R5LN40_9GAMM</name>
<keyword evidence="3" id="KW-1185">Reference proteome</keyword>
<dbReference type="RefSeq" id="WP_133215364.1">
    <property type="nucleotide sequence ID" value="NZ_SMSE01000005.1"/>
</dbReference>
<keyword evidence="2" id="KW-0808">Transferase</keyword>
<dbReference type="Pfam" id="PF05050">
    <property type="entry name" value="Methyltransf_21"/>
    <property type="match status" value="1"/>
</dbReference>
<sequence>MTDSTDGTNPAKGILLHDLLIFSSQLEGKDLVQLDQLIKRFGESLRVIEDNIYLKLNTDDRAIFILWFLKRWGDIQLVHDSELLAYDQVVSLAKSAPWEEFSVCGRPYRKVNYSSQGYDLDIIQYPWVLGIHDFYYNQYEHGPVIIEKGDVIIDAGAFIGDTAVLFNHKAEGQCEVHCFELLDENLELLRANVKLNKLDEERVFVNQLALSDRSGEILEIKNHNIQGATKVDSNTSLSPGSSNSIGTISIDDYVRQRSLDRVDMIKMDIEGAELQALKGATETIRKHRPKLAICLYHLPADPVKLPKLLNEIDCGYQFFFKWAHLRSGWEAVLLAHPDARSGINERDSNTHPDSELSSALLNVLSQFSLKYSQADNLWKSRRRPLYLRAIERCKKYLKN</sequence>
<organism evidence="2 3">
    <name type="scientific">Seongchinamella unica</name>
    <dbReference type="NCBI Taxonomy" id="2547392"/>
    <lineage>
        <taxon>Bacteria</taxon>
        <taxon>Pseudomonadati</taxon>
        <taxon>Pseudomonadota</taxon>
        <taxon>Gammaproteobacteria</taxon>
        <taxon>Cellvibrionales</taxon>
        <taxon>Halieaceae</taxon>
        <taxon>Seongchinamella</taxon>
    </lineage>
</organism>
<protein>
    <submittedName>
        <fullName evidence="2">FkbM family methyltransferase</fullName>
    </submittedName>
</protein>
<dbReference type="InterPro" id="IPR052514">
    <property type="entry name" value="SAM-dependent_MTase"/>
</dbReference>
<evidence type="ECO:0000313" key="2">
    <source>
        <dbReference type="EMBL" id="TDG11621.1"/>
    </source>
</evidence>
<dbReference type="GO" id="GO:0032259">
    <property type="term" value="P:methylation"/>
    <property type="evidence" value="ECO:0007669"/>
    <property type="project" value="UniProtKB-KW"/>
</dbReference>
<dbReference type="EMBL" id="SMSE01000005">
    <property type="protein sequence ID" value="TDG11621.1"/>
    <property type="molecule type" value="Genomic_DNA"/>
</dbReference>
<dbReference type="GO" id="GO:0008168">
    <property type="term" value="F:methyltransferase activity"/>
    <property type="evidence" value="ECO:0007669"/>
    <property type="project" value="UniProtKB-KW"/>
</dbReference>
<dbReference type="InterPro" id="IPR029063">
    <property type="entry name" value="SAM-dependent_MTases_sf"/>
</dbReference>
<gene>
    <name evidence="2" type="ORF">E2F43_18070</name>
</gene>
<keyword evidence="2" id="KW-0489">Methyltransferase</keyword>
<dbReference type="SUPFAM" id="SSF53335">
    <property type="entry name" value="S-adenosyl-L-methionine-dependent methyltransferases"/>
    <property type="match status" value="1"/>
</dbReference>
<evidence type="ECO:0000313" key="3">
    <source>
        <dbReference type="Proteomes" id="UP000295554"/>
    </source>
</evidence>
<dbReference type="InterPro" id="IPR006342">
    <property type="entry name" value="FkbM_mtfrase"/>
</dbReference>
<dbReference type="Proteomes" id="UP000295554">
    <property type="component" value="Unassembled WGS sequence"/>
</dbReference>
<feature type="domain" description="Methyltransferase FkbM" evidence="1">
    <location>
        <begin position="154"/>
        <end position="317"/>
    </location>
</feature>
<accession>A0A4R5LN40</accession>
<proteinExistence type="predicted"/>
<evidence type="ECO:0000259" key="1">
    <source>
        <dbReference type="Pfam" id="PF05050"/>
    </source>
</evidence>
<dbReference type="NCBIfam" id="TIGR01444">
    <property type="entry name" value="fkbM_fam"/>
    <property type="match status" value="1"/>
</dbReference>
<dbReference type="OrthoDB" id="663022at2"/>
<dbReference type="PANTHER" id="PTHR34203">
    <property type="entry name" value="METHYLTRANSFERASE, FKBM FAMILY PROTEIN"/>
    <property type="match status" value="1"/>
</dbReference>
<dbReference type="PANTHER" id="PTHR34203:SF15">
    <property type="entry name" value="SLL1173 PROTEIN"/>
    <property type="match status" value="1"/>
</dbReference>
<reference evidence="2 3" key="1">
    <citation type="submission" date="2019-03" db="EMBL/GenBank/DDBJ databases">
        <title>Seongchinamella monodicae gen. nov., sp. nov., a novel member of the Gammaproteobacteria isolated from a tidal mudflat of beach.</title>
        <authorList>
            <person name="Yang H.G."/>
            <person name="Kang J.W."/>
            <person name="Lee S.D."/>
        </authorList>
    </citation>
    <scope>NUCLEOTIDE SEQUENCE [LARGE SCALE GENOMIC DNA]</scope>
    <source>
        <strain evidence="2 3">GH4-78</strain>
    </source>
</reference>
<dbReference type="Gene3D" id="3.40.50.150">
    <property type="entry name" value="Vaccinia Virus protein VP39"/>
    <property type="match status" value="1"/>
</dbReference>
<dbReference type="AlphaFoldDB" id="A0A4R5LN40"/>